<dbReference type="Gene3D" id="3.30.1490.20">
    <property type="entry name" value="ATP-grasp fold, A domain"/>
    <property type="match status" value="1"/>
</dbReference>
<dbReference type="SUPFAM" id="SSF56059">
    <property type="entry name" value="Glutathione synthetase ATP-binding domain-like"/>
    <property type="match status" value="1"/>
</dbReference>
<keyword evidence="2 4" id="KW-0547">Nucleotide-binding</keyword>
<reference evidence="6 7" key="1">
    <citation type="submission" date="2024-05" db="EMBL/GenBank/DDBJ databases">
        <authorList>
            <person name="De Oliveira J.P."/>
            <person name="Noriler S.A."/>
            <person name="De Oliveira A.G."/>
            <person name="Sipoli D.S."/>
        </authorList>
    </citation>
    <scope>NUCLEOTIDE SEQUENCE [LARGE SCALE GENOMIC DNA]</scope>
    <source>
        <strain evidence="6 7">LABIM192</strain>
    </source>
</reference>
<organism evidence="6 7">
    <name type="scientific">Chromobacterium phragmitis</name>
    <dbReference type="NCBI Taxonomy" id="2202141"/>
    <lineage>
        <taxon>Bacteria</taxon>
        <taxon>Pseudomonadati</taxon>
        <taxon>Pseudomonadota</taxon>
        <taxon>Betaproteobacteria</taxon>
        <taxon>Neisseriales</taxon>
        <taxon>Chromobacteriaceae</taxon>
        <taxon>Chromobacterium</taxon>
    </lineage>
</organism>
<gene>
    <name evidence="6" type="ORF">ABI908_13185</name>
</gene>
<feature type="domain" description="ATP-grasp" evidence="5">
    <location>
        <begin position="73"/>
        <end position="268"/>
    </location>
</feature>
<dbReference type="PANTHER" id="PTHR43585">
    <property type="entry name" value="FUMIPYRROLE BIOSYNTHESIS PROTEIN C"/>
    <property type="match status" value="1"/>
</dbReference>
<dbReference type="Proteomes" id="UP001462502">
    <property type="component" value="Unassembled WGS sequence"/>
</dbReference>
<dbReference type="EMBL" id="JBDXMI010000001">
    <property type="protein sequence ID" value="MEO9385044.1"/>
    <property type="molecule type" value="Genomic_DNA"/>
</dbReference>
<dbReference type="Pfam" id="PF13535">
    <property type="entry name" value="ATP-grasp_4"/>
    <property type="match status" value="1"/>
</dbReference>
<dbReference type="Gene3D" id="3.30.470.20">
    <property type="entry name" value="ATP-grasp fold, B domain"/>
    <property type="match status" value="1"/>
</dbReference>
<evidence type="ECO:0000256" key="2">
    <source>
        <dbReference type="ARBA" id="ARBA00022741"/>
    </source>
</evidence>
<dbReference type="InterPro" id="IPR013815">
    <property type="entry name" value="ATP_grasp_subdomain_1"/>
</dbReference>
<protein>
    <submittedName>
        <fullName evidence="6">ATP-grasp domain-containing protein</fullName>
    </submittedName>
</protein>
<keyword evidence="1" id="KW-0436">Ligase</keyword>
<keyword evidence="3 4" id="KW-0067">ATP-binding</keyword>
<dbReference type="RefSeq" id="WP_347936274.1">
    <property type="nucleotide sequence ID" value="NZ_JBDXMI010000001.1"/>
</dbReference>
<evidence type="ECO:0000259" key="5">
    <source>
        <dbReference type="PROSITE" id="PS50975"/>
    </source>
</evidence>
<dbReference type="InterPro" id="IPR011761">
    <property type="entry name" value="ATP-grasp"/>
</dbReference>
<evidence type="ECO:0000256" key="1">
    <source>
        <dbReference type="ARBA" id="ARBA00022598"/>
    </source>
</evidence>
<evidence type="ECO:0000256" key="3">
    <source>
        <dbReference type="ARBA" id="ARBA00022840"/>
    </source>
</evidence>
<evidence type="ECO:0000313" key="7">
    <source>
        <dbReference type="Proteomes" id="UP001462502"/>
    </source>
</evidence>
<dbReference type="InterPro" id="IPR052032">
    <property type="entry name" value="ATP-dep_AA_Ligase"/>
</dbReference>
<dbReference type="Gene3D" id="3.40.50.20">
    <property type="match status" value="1"/>
</dbReference>
<comment type="caution">
    <text evidence="6">The sequence shown here is derived from an EMBL/GenBank/DDBJ whole genome shotgun (WGS) entry which is preliminary data.</text>
</comment>
<proteinExistence type="predicted"/>
<keyword evidence="7" id="KW-1185">Reference proteome</keyword>
<evidence type="ECO:0000313" key="6">
    <source>
        <dbReference type="EMBL" id="MEO9385044.1"/>
    </source>
</evidence>
<dbReference type="PANTHER" id="PTHR43585:SF2">
    <property type="entry name" value="ATP-GRASP ENZYME FSQD"/>
    <property type="match status" value="1"/>
</dbReference>
<accession>A0ABV0IWF8</accession>
<name>A0ABV0IWF8_9NEIS</name>
<evidence type="ECO:0000256" key="4">
    <source>
        <dbReference type="PROSITE-ProRule" id="PRU00409"/>
    </source>
</evidence>
<sequence length="363" mass="40189">MDEVYDPHSKTLCLDLEQAIGVLAPLVSGDAAVKIFCNQEANMEVADRLRERFGLHDHLAGKVEHFRDKLAMKHIIQSAGLRAPVYAELMPDIGAEAYADLRQALRGKFIVKPRASVGSRGVYKIDKPADFERFLSEAAGDDCEYEAEEFIDGDLYEFDLAIQNGEPIYSAVSRYSCPMADLQEGRTLGSIMVGRNEPLHARIVAFGLQCARALGADNGCFHMELFHSVADELVFLEVAARSPGLMTVPAYHSWEGVNLYDMELMIQSGQDASRLGQAAVSHQSRPAFFVVFPKVGGTIRELGKPELDCDIDMDWRVHVGQRVEATTTNIDFAGKAFVRADSEAEVRQAFQHLVGEFIPVSYL</sequence>
<dbReference type="PROSITE" id="PS50975">
    <property type="entry name" value="ATP_GRASP"/>
    <property type="match status" value="1"/>
</dbReference>